<dbReference type="InterPro" id="IPR011251">
    <property type="entry name" value="Luciferase-like_dom"/>
</dbReference>
<reference evidence="6 7" key="1">
    <citation type="submission" date="2021-03" db="EMBL/GenBank/DDBJ databases">
        <authorList>
            <person name="Lee D.-H."/>
        </authorList>
    </citation>
    <scope>NUCLEOTIDE SEQUENCE [LARGE SCALE GENOMIC DNA]</scope>
    <source>
        <strain evidence="6 7">MMS20-R2-23</strain>
    </source>
</reference>
<dbReference type="NCBIfam" id="TIGR03619">
    <property type="entry name" value="F420_Rv2161c"/>
    <property type="match status" value="1"/>
</dbReference>
<dbReference type="SUPFAM" id="SSF51679">
    <property type="entry name" value="Bacterial luciferase-like"/>
    <property type="match status" value="1"/>
</dbReference>
<dbReference type="Gene3D" id="3.20.20.30">
    <property type="entry name" value="Luciferase-like domain"/>
    <property type="match status" value="1"/>
</dbReference>
<evidence type="ECO:0000256" key="4">
    <source>
        <dbReference type="ARBA" id="ARBA00023033"/>
    </source>
</evidence>
<proteinExistence type="predicted"/>
<dbReference type="PANTHER" id="PTHR42847">
    <property type="entry name" value="ALKANESULFONATE MONOOXYGENASE"/>
    <property type="match status" value="1"/>
</dbReference>
<dbReference type="Proteomes" id="UP000671399">
    <property type="component" value="Unassembled WGS sequence"/>
</dbReference>
<dbReference type="EC" id="1.-.-.-" evidence="6"/>
<keyword evidence="4" id="KW-0503">Monooxygenase</keyword>
<dbReference type="PANTHER" id="PTHR42847:SF4">
    <property type="entry name" value="ALKANESULFONATE MONOOXYGENASE-RELATED"/>
    <property type="match status" value="1"/>
</dbReference>
<dbReference type="Pfam" id="PF00296">
    <property type="entry name" value="Bac_luciferase"/>
    <property type="match status" value="1"/>
</dbReference>
<feature type="domain" description="Luciferase-like" evidence="5">
    <location>
        <begin position="1"/>
        <end position="225"/>
    </location>
</feature>
<comment type="caution">
    <text evidence="6">The sequence shown here is derived from an EMBL/GenBank/DDBJ whole genome shotgun (WGS) entry which is preliminary data.</text>
</comment>
<organism evidence="6 7">
    <name type="scientific">Micromonospora antibiotica</name>
    <dbReference type="NCBI Taxonomy" id="2807623"/>
    <lineage>
        <taxon>Bacteria</taxon>
        <taxon>Bacillati</taxon>
        <taxon>Actinomycetota</taxon>
        <taxon>Actinomycetes</taxon>
        <taxon>Micromonosporales</taxon>
        <taxon>Micromonosporaceae</taxon>
        <taxon>Micromonospora</taxon>
    </lineage>
</organism>
<keyword evidence="1" id="KW-0285">Flavoprotein</keyword>
<evidence type="ECO:0000313" key="7">
    <source>
        <dbReference type="Proteomes" id="UP000671399"/>
    </source>
</evidence>
<evidence type="ECO:0000313" key="6">
    <source>
        <dbReference type="EMBL" id="MBO4165347.1"/>
    </source>
</evidence>
<accession>A0ABS3VIF4</accession>
<name>A0ABS3VIF4_9ACTN</name>
<evidence type="ECO:0000256" key="3">
    <source>
        <dbReference type="ARBA" id="ARBA00023002"/>
    </source>
</evidence>
<keyword evidence="7" id="KW-1185">Reference proteome</keyword>
<dbReference type="InterPro" id="IPR019921">
    <property type="entry name" value="Lucif-like_OxRdtase_Rv2161c"/>
</dbReference>
<dbReference type="RefSeq" id="WP_208570847.1">
    <property type="nucleotide sequence ID" value="NZ_JAGFWR010000039.1"/>
</dbReference>
<dbReference type="InterPro" id="IPR050172">
    <property type="entry name" value="SsuD_RutA_monooxygenase"/>
</dbReference>
<dbReference type="EMBL" id="JAGFWR010000039">
    <property type="protein sequence ID" value="MBO4165347.1"/>
    <property type="molecule type" value="Genomic_DNA"/>
</dbReference>
<dbReference type="InterPro" id="IPR036661">
    <property type="entry name" value="Luciferase-like_sf"/>
</dbReference>
<sequence>MRFGLSLEPQAWPGDAGAAVLRAARDAERIGLDYVLMANHVLENPHGAGFDPVVLLAAVAGATTRLGIATSVLVLPYYQPVVLANQLATLDVVSAGRLAVAVGTGWNPQEFAALGVPLRLRGRRTDESLAVMKALWAGTTADLDDRFAGLRDTRTGVPPYRSGGPPVWVGGHSDAAIRRALRFGEGWHGSGLDHEEARYVRRRIEELADGTGRDPATIEISTVGFLVPPGMPAVRPAPGRLIGGTDASTEAIVEDLGRLADAGVSMCSLWMPIDGRLLGAALEWLAGEILPRVQRTSGSGPR</sequence>
<evidence type="ECO:0000256" key="2">
    <source>
        <dbReference type="ARBA" id="ARBA00022643"/>
    </source>
</evidence>
<keyword evidence="2" id="KW-0288">FMN</keyword>
<evidence type="ECO:0000259" key="5">
    <source>
        <dbReference type="Pfam" id="PF00296"/>
    </source>
</evidence>
<evidence type="ECO:0000256" key="1">
    <source>
        <dbReference type="ARBA" id="ARBA00022630"/>
    </source>
</evidence>
<gene>
    <name evidence="6" type="ORF">JQN83_31805</name>
</gene>
<protein>
    <submittedName>
        <fullName evidence="6">TIGR03619 family F420-dependent LLM class oxidoreductase</fullName>
        <ecNumber evidence="6">1.-.-.-</ecNumber>
    </submittedName>
</protein>
<keyword evidence="3 6" id="KW-0560">Oxidoreductase</keyword>
<dbReference type="GO" id="GO:0016491">
    <property type="term" value="F:oxidoreductase activity"/>
    <property type="evidence" value="ECO:0007669"/>
    <property type="project" value="UniProtKB-KW"/>
</dbReference>